<evidence type="ECO:0000259" key="5">
    <source>
        <dbReference type="PROSITE" id="PS51007"/>
    </source>
</evidence>
<dbReference type="InterPro" id="IPR036909">
    <property type="entry name" value="Cyt_c-like_dom_sf"/>
</dbReference>
<accession>A0A7V9AB01</accession>
<gene>
    <name evidence="6" type="ORF">H0921_04535</name>
</gene>
<dbReference type="InterPro" id="IPR009056">
    <property type="entry name" value="Cyt_c-like_dom"/>
</dbReference>
<dbReference type="GO" id="GO:0009055">
    <property type="term" value="F:electron transfer activity"/>
    <property type="evidence" value="ECO:0007669"/>
    <property type="project" value="InterPro"/>
</dbReference>
<dbReference type="NCBIfam" id="TIGR02604">
    <property type="entry name" value="Piru_Ver_Nterm"/>
    <property type="match status" value="1"/>
</dbReference>
<keyword evidence="3 4" id="KW-0408">Iron</keyword>
<evidence type="ECO:0000256" key="1">
    <source>
        <dbReference type="ARBA" id="ARBA00022617"/>
    </source>
</evidence>
<evidence type="ECO:0000256" key="3">
    <source>
        <dbReference type="ARBA" id="ARBA00023004"/>
    </source>
</evidence>
<evidence type="ECO:0000313" key="7">
    <source>
        <dbReference type="Proteomes" id="UP000542342"/>
    </source>
</evidence>
<dbReference type="Pfam" id="PF23500">
    <property type="entry name" value="DUF7133"/>
    <property type="match status" value="1"/>
</dbReference>
<dbReference type="PANTHER" id="PTHR33546:SF1">
    <property type="entry name" value="LARGE, MULTIFUNCTIONAL SECRETED PROTEIN"/>
    <property type="match status" value="1"/>
</dbReference>
<evidence type="ECO:0000256" key="2">
    <source>
        <dbReference type="ARBA" id="ARBA00022723"/>
    </source>
</evidence>
<dbReference type="InterPro" id="IPR055557">
    <property type="entry name" value="DUF7133"/>
</dbReference>
<dbReference type="SUPFAM" id="SSF46626">
    <property type="entry name" value="Cytochrome c"/>
    <property type="match status" value="1"/>
</dbReference>
<dbReference type="InterPro" id="IPR011042">
    <property type="entry name" value="6-blade_b-propeller_TolB-like"/>
</dbReference>
<dbReference type="AlphaFoldDB" id="A0A7V9AB01"/>
<dbReference type="Proteomes" id="UP000542342">
    <property type="component" value="Unassembled WGS sequence"/>
</dbReference>
<comment type="caution">
    <text evidence="6">The sequence shown here is derived from an EMBL/GenBank/DDBJ whole genome shotgun (WGS) entry which is preliminary data.</text>
</comment>
<keyword evidence="7" id="KW-1185">Reference proteome</keyword>
<keyword evidence="1 4" id="KW-0349">Heme</keyword>
<dbReference type="RefSeq" id="WP_194536854.1">
    <property type="nucleotide sequence ID" value="NZ_JACEFB010000002.1"/>
</dbReference>
<proteinExistence type="predicted"/>
<feature type="domain" description="Cytochrome c" evidence="5">
    <location>
        <begin position="866"/>
        <end position="1000"/>
    </location>
</feature>
<dbReference type="GO" id="GO:0020037">
    <property type="term" value="F:heme binding"/>
    <property type="evidence" value="ECO:0007669"/>
    <property type="project" value="InterPro"/>
</dbReference>
<dbReference type="InterPro" id="IPR013428">
    <property type="entry name" value="Membrane-bound_put_N"/>
</dbReference>
<dbReference type="EMBL" id="JACEFB010000002">
    <property type="protein sequence ID" value="MBA2225429.1"/>
    <property type="molecule type" value="Genomic_DNA"/>
</dbReference>
<protein>
    <recommendedName>
        <fullName evidence="5">Cytochrome c domain-containing protein</fullName>
    </recommendedName>
</protein>
<name>A0A7V9AB01_9BACT</name>
<dbReference type="GO" id="GO:0046872">
    <property type="term" value="F:metal ion binding"/>
    <property type="evidence" value="ECO:0007669"/>
    <property type="project" value="UniProtKB-KW"/>
</dbReference>
<dbReference type="PROSITE" id="PS51007">
    <property type="entry name" value="CYTC"/>
    <property type="match status" value="1"/>
</dbReference>
<dbReference type="Gene3D" id="2.120.10.30">
    <property type="entry name" value="TolB, C-terminal domain"/>
    <property type="match status" value="1"/>
</dbReference>
<dbReference type="NCBIfam" id="TIGR02603">
    <property type="entry name" value="CxxCH_TIGR02603"/>
    <property type="match status" value="1"/>
</dbReference>
<dbReference type="Pfam" id="PF00034">
    <property type="entry name" value="Cytochrom_C"/>
    <property type="match status" value="1"/>
</dbReference>
<reference evidence="6 7" key="1">
    <citation type="submission" date="2020-07" db="EMBL/GenBank/DDBJ databases">
        <title>Thermogemmata thermophila gen. nov., sp. nov., a novel moderate thermophilic planctomycete from a Kamchatka hot spring.</title>
        <authorList>
            <person name="Elcheninov A.G."/>
            <person name="Podosokorskaya O.A."/>
            <person name="Kovaleva O.L."/>
            <person name="Novikov A."/>
            <person name="Bonch-Osmolovskaya E.A."/>
            <person name="Toshchakov S.V."/>
            <person name="Kublanov I.V."/>
        </authorList>
    </citation>
    <scope>NUCLEOTIDE SEQUENCE [LARGE SCALE GENOMIC DNA]</scope>
    <source>
        <strain evidence="6 7">2918</strain>
    </source>
</reference>
<organism evidence="6 7">
    <name type="scientific">Thermogemmata fonticola</name>
    <dbReference type="NCBI Taxonomy" id="2755323"/>
    <lineage>
        <taxon>Bacteria</taxon>
        <taxon>Pseudomonadati</taxon>
        <taxon>Planctomycetota</taxon>
        <taxon>Planctomycetia</taxon>
        <taxon>Gemmatales</taxon>
        <taxon>Gemmataceae</taxon>
        <taxon>Thermogemmata</taxon>
    </lineage>
</organism>
<evidence type="ECO:0000256" key="4">
    <source>
        <dbReference type="PROSITE-ProRule" id="PRU00433"/>
    </source>
</evidence>
<dbReference type="SUPFAM" id="SSF50952">
    <property type="entry name" value="Soluble quinoprotein glucose dehydrogenase"/>
    <property type="match status" value="1"/>
</dbReference>
<evidence type="ECO:0000313" key="6">
    <source>
        <dbReference type="EMBL" id="MBA2225429.1"/>
    </source>
</evidence>
<dbReference type="Gene3D" id="1.10.760.10">
    <property type="entry name" value="Cytochrome c-like domain"/>
    <property type="match status" value="1"/>
</dbReference>
<dbReference type="InterPro" id="IPR013427">
    <property type="entry name" value="Haem-bd_dom_put"/>
</dbReference>
<sequence>MRYGYAPRWRPTLLAASLILAWGATSVIHPRSAGQAPPTLPPHLVAPTDPLTPQAEQQAFTLAPGFEIQLVASEPRIDKPIQMAFDARGRLWITTSRHYPFPAEPGQGRDKVYILSDFDPQTGQARTIQTFAEDLNIPIGILPLPDGRSALVSSCGEIRKYTDRDGDGRADEQEVLLRGFGFRDTHGMYNSFTLLPDGWVYACHGFANDSTVRGRDGHTVRMHSGHTFRFRPDGSRIEVFTYGQVNPFGIALDPWDRLYTADCHSRPITQLIPQAYYDSFGKPHDGLGFGPHVTRHDHGSTALCGLVWYQADHFPTSWHGHMFLGNVVTNRINCDRIEWHGSSPVAVEQPDFLVSRDRWFRPVDLKLGPDGALYVADFYNRIIGHYEVDLRHPGRDRERGRIWRIVWRGTGQAPAAPPRLPFRDLTVAPLEELLRLANHTNLTVRLLARLQLAQRFPQALAERQVRWDPPTACRTLAESQDPHRRRAAVDYLILNPSADALSHLLDLLRTCPPDDTHLRHAGRIALRNILRDASTGWSAAARRLQERPSDLPFVLDVLHGLPTPDSAVFLAQAWREAGWTPQSLQQRCQLRFEDYLRGVEFLARHAPAETLRSLAVVLKPDGSADADTALRIARSFFRGRSGQVVEDALFPTALENLLREALQPAQPAAQQALALEVLSLLRPSLADGPRRQNLDRWAAPALASLLAHPAALLPVRQQTITLALRDYAAATAAPLEQLLTAPTTPPPLREHLLLTLAAQPHALNLPSLRAALREALKQAPYRLAHAVAMQLATSRPGAELLLQAAQHQELSPQILQERPIRERLQALRQPELEKQLTALTKNLPPLDQNLQNLIRQRTAAFSRHRADLQAGARLFIQHCAPCHRLGSEGGTVAPQLDGIAQRGAERLLEDILDPNRNVDPAFRAHVILTTDERTLTGLVLPSEDPNVLLLADTAGKTLRLPKKEIVSDRETPLSPMPANFAQLLPEKDLYDLLAFLLQQRSPPKKP</sequence>
<dbReference type="InterPro" id="IPR011041">
    <property type="entry name" value="Quinoprot_gluc/sorb_DH_b-prop"/>
</dbReference>
<keyword evidence="2 4" id="KW-0479">Metal-binding</keyword>
<dbReference type="PANTHER" id="PTHR33546">
    <property type="entry name" value="LARGE, MULTIFUNCTIONAL SECRETED PROTEIN-RELATED"/>
    <property type="match status" value="1"/>
</dbReference>